<evidence type="ECO:0000313" key="9">
    <source>
        <dbReference type="Proteomes" id="UP000249723"/>
    </source>
</evidence>
<evidence type="ECO:0000259" key="7">
    <source>
        <dbReference type="SMART" id="SM01033"/>
    </source>
</evidence>
<evidence type="ECO:0000313" key="8">
    <source>
        <dbReference type="EMBL" id="SCZ87714.1"/>
    </source>
</evidence>
<dbReference type="PROSITE" id="PS00678">
    <property type="entry name" value="WD_REPEATS_1"/>
    <property type="match status" value="1"/>
</dbReference>
<dbReference type="InterPro" id="IPR015943">
    <property type="entry name" value="WD40/YVTN_repeat-like_dom_sf"/>
</dbReference>
<sequence>MQGTPHQVGKGKGKQREKETPTSLLSNSRQLPAQDPYVPATQSLKKYVYAHPTMLDKNHLSKGAGKTNKRLGHHLHHLSTSAKASSIKAHEHDDLLLDRSIQGLIEVENELERTWKVTQDEIVEGSAIGAQGKAFALKLDEFGPYALDYTRNGRHLAIAGRKGHVGTFDWQSGRLHTELHLGETVRAIRWLHDESFFAVAQKKYVYIYDKSGLEVHQLRNHIEVNQMEFLPYHFLLATIGNPGFLKYQDTSTGQLVVEHRTKLGACRTMAQNAHNAFIHLGHQNGQLLSRSVAEGCCRSPWAPSLSGSVTLWSPSVSRPQVQLQAHRGPVSSIALDPSTLGYRMLTCGVDGSVKLWDTRKWAVLNEYQFKKTPTSVDFSQRGLLGLGWGNHISVFKDLQKPDQNPRMPPPPYLTHTFPGVAVNEVRFCPFEDVLGVGHAQGFTSLLVPGAGEANFDSLEADPYEGKRRRREREVNALLDKVPFDMITLDTEMVGKLDRDVRDKAEKLNKDRPGFVDETYRKKSRVDRLKDRGQMEEDEEGLESEDDEDALDEERREEKKRVKLAKADAKNRGRGRNSTLKKALRKRKRNVIDPITVALKEKLEKQRAANKQAKKNVAASRLAASGSAGALDRFAF</sequence>
<evidence type="ECO:0000256" key="1">
    <source>
        <dbReference type="ARBA" id="ARBA00004604"/>
    </source>
</evidence>
<evidence type="ECO:0000256" key="2">
    <source>
        <dbReference type="ARBA" id="ARBA00022574"/>
    </source>
</evidence>
<feature type="region of interest" description="Disordered" evidence="6">
    <location>
        <begin position="602"/>
        <end position="635"/>
    </location>
</feature>
<dbReference type="InterPro" id="IPR036322">
    <property type="entry name" value="WD40_repeat_dom_sf"/>
</dbReference>
<dbReference type="Pfam" id="PF00400">
    <property type="entry name" value="WD40"/>
    <property type="match status" value="1"/>
</dbReference>
<feature type="region of interest" description="Disordered" evidence="6">
    <location>
        <begin position="1"/>
        <end position="36"/>
    </location>
</feature>
<dbReference type="Proteomes" id="UP000249723">
    <property type="component" value="Unassembled WGS sequence"/>
</dbReference>
<evidence type="ECO:0000256" key="5">
    <source>
        <dbReference type="PROSITE-ProRule" id="PRU00221"/>
    </source>
</evidence>
<evidence type="ECO:0000256" key="3">
    <source>
        <dbReference type="ARBA" id="ARBA00022737"/>
    </source>
</evidence>
<evidence type="ECO:0000256" key="4">
    <source>
        <dbReference type="ARBA" id="ARBA00023242"/>
    </source>
</evidence>
<reference evidence="9" key="1">
    <citation type="submission" date="2016-10" db="EMBL/GenBank/DDBJ databases">
        <authorList>
            <person name="Jeantristanb JTB J.-T."/>
            <person name="Ricardo R."/>
        </authorList>
    </citation>
    <scope>NUCLEOTIDE SEQUENCE [LARGE SCALE GENOMIC DNA]</scope>
</reference>
<dbReference type="STRING" id="289078.A0A2X0M7T7"/>
<accession>A0A2X0M7T7</accession>
<evidence type="ECO:0000256" key="6">
    <source>
        <dbReference type="SAM" id="MobiDB-lite"/>
    </source>
</evidence>
<comment type="subcellular location">
    <subcellularLocation>
        <location evidence="1">Nucleus</location>
        <location evidence="1">Nucleolus</location>
    </subcellularLocation>
</comment>
<dbReference type="Gene3D" id="2.130.10.10">
    <property type="entry name" value="YVTN repeat-like/Quinoprotein amine dehydrogenase"/>
    <property type="match status" value="2"/>
</dbReference>
<dbReference type="PANTHER" id="PTHR14085:SF3">
    <property type="entry name" value="WD REPEAT-CONTAINING PROTEIN 46"/>
    <property type="match status" value="1"/>
</dbReference>
<keyword evidence="3" id="KW-0677">Repeat</keyword>
<proteinExistence type="predicted"/>
<dbReference type="SMART" id="SM01033">
    <property type="entry name" value="BING4CT"/>
    <property type="match status" value="1"/>
</dbReference>
<dbReference type="GO" id="GO:0030686">
    <property type="term" value="C:90S preribosome"/>
    <property type="evidence" value="ECO:0007669"/>
    <property type="project" value="TreeGrafter"/>
</dbReference>
<dbReference type="SUPFAM" id="SSF50978">
    <property type="entry name" value="WD40 repeat-like"/>
    <property type="match status" value="1"/>
</dbReference>
<dbReference type="GO" id="GO:0032040">
    <property type="term" value="C:small-subunit processome"/>
    <property type="evidence" value="ECO:0007669"/>
    <property type="project" value="TreeGrafter"/>
</dbReference>
<gene>
    <name evidence="8" type="ORF">BZ3500_MVSOF-1268-A1-R1_CHR2-2G05180</name>
</gene>
<dbReference type="InterPro" id="IPR040315">
    <property type="entry name" value="WDR46/Utp7"/>
</dbReference>
<feature type="domain" description="BING4 C-terminal" evidence="7">
    <location>
        <begin position="411"/>
        <end position="490"/>
    </location>
</feature>
<dbReference type="InterPro" id="IPR019775">
    <property type="entry name" value="WD40_repeat_CS"/>
</dbReference>
<feature type="repeat" description="WD" evidence="5">
    <location>
        <begin position="323"/>
        <end position="366"/>
    </location>
</feature>
<feature type="compositionally biased region" description="Polar residues" evidence="6">
    <location>
        <begin position="21"/>
        <end position="31"/>
    </location>
</feature>
<name>A0A2X0M7T7_9BASI</name>
<feature type="region of interest" description="Disordered" evidence="6">
    <location>
        <begin position="525"/>
        <end position="586"/>
    </location>
</feature>
<dbReference type="FunFam" id="2.130.10.10:FF:000680">
    <property type="entry name" value="UTP7p Nucleolar protein"/>
    <property type="match status" value="1"/>
</dbReference>
<feature type="compositionally biased region" description="Acidic residues" evidence="6">
    <location>
        <begin position="535"/>
        <end position="551"/>
    </location>
</feature>
<dbReference type="AlphaFoldDB" id="A0A2X0M7T7"/>
<organism evidence="8 9">
    <name type="scientific">Microbotryum saponariae</name>
    <dbReference type="NCBI Taxonomy" id="289078"/>
    <lineage>
        <taxon>Eukaryota</taxon>
        <taxon>Fungi</taxon>
        <taxon>Dikarya</taxon>
        <taxon>Basidiomycota</taxon>
        <taxon>Pucciniomycotina</taxon>
        <taxon>Microbotryomycetes</taxon>
        <taxon>Microbotryales</taxon>
        <taxon>Microbotryaceae</taxon>
        <taxon>Microbotryum</taxon>
    </lineage>
</organism>
<dbReference type="PROSITE" id="PS50294">
    <property type="entry name" value="WD_REPEATS_REGION"/>
    <property type="match status" value="1"/>
</dbReference>
<keyword evidence="4" id="KW-0539">Nucleus</keyword>
<dbReference type="PANTHER" id="PTHR14085">
    <property type="entry name" value="WD-REPEAT PROTEIN BING4"/>
    <property type="match status" value="1"/>
</dbReference>
<protein>
    <submittedName>
        <fullName evidence="8">BZ3500_MvSof-1268-A1-R1_Chr2-2g05180 protein</fullName>
    </submittedName>
</protein>
<dbReference type="EMBL" id="FMWP01000010">
    <property type="protein sequence ID" value="SCZ87714.1"/>
    <property type="molecule type" value="Genomic_DNA"/>
</dbReference>
<feature type="compositionally biased region" description="Low complexity" evidence="6">
    <location>
        <begin position="608"/>
        <end position="635"/>
    </location>
</feature>
<dbReference type="InterPro" id="IPR012952">
    <property type="entry name" value="BING4_C_dom"/>
</dbReference>
<feature type="compositionally biased region" description="Basic and acidic residues" evidence="6">
    <location>
        <begin position="525"/>
        <end position="534"/>
    </location>
</feature>
<dbReference type="PROSITE" id="PS50082">
    <property type="entry name" value="WD_REPEATS_2"/>
    <property type="match status" value="1"/>
</dbReference>
<dbReference type="SMART" id="SM00320">
    <property type="entry name" value="WD40"/>
    <property type="match status" value="4"/>
</dbReference>
<dbReference type="Pfam" id="PF08149">
    <property type="entry name" value="BING4CT"/>
    <property type="match status" value="1"/>
</dbReference>
<feature type="compositionally biased region" description="Basic and acidic residues" evidence="6">
    <location>
        <begin position="552"/>
        <end position="570"/>
    </location>
</feature>
<dbReference type="GO" id="GO:0000462">
    <property type="term" value="P:maturation of SSU-rRNA from tricistronic rRNA transcript (SSU-rRNA, 5.8S rRNA, LSU-rRNA)"/>
    <property type="evidence" value="ECO:0007669"/>
    <property type="project" value="TreeGrafter"/>
</dbReference>
<keyword evidence="2 5" id="KW-0853">WD repeat</keyword>
<keyword evidence="9" id="KW-1185">Reference proteome</keyword>
<dbReference type="InterPro" id="IPR001680">
    <property type="entry name" value="WD40_rpt"/>
</dbReference>
<dbReference type="OrthoDB" id="10251154at2759"/>